<keyword evidence="2" id="KW-0963">Cytoplasm</keyword>
<gene>
    <name evidence="4" type="ORF">DY130_03230</name>
</gene>
<proteinExistence type="predicted"/>
<feature type="domain" description="CSD" evidence="3">
    <location>
        <begin position="14"/>
        <end position="78"/>
    </location>
</feature>
<evidence type="ECO:0000259" key="3">
    <source>
        <dbReference type="PROSITE" id="PS51857"/>
    </source>
</evidence>
<dbReference type="PROSITE" id="PS51857">
    <property type="entry name" value="CSD_2"/>
    <property type="match status" value="1"/>
</dbReference>
<comment type="subcellular location">
    <subcellularLocation>
        <location evidence="1">Cytoplasm</location>
    </subcellularLocation>
</comment>
<dbReference type="GO" id="GO:0003676">
    <property type="term" value="F:nucleic acid binding"/>
    <property type="evidence" value="ECO:0007669"/>
    <property type="project" value="InterPro"/>
</dbReference>
<dbReference type="PRINTS" id="PR00050">
    <property type="entry name" value="COLDSHOCK"/>
</dbReference>
<name>A0A9Q8IPN8_9LACO</name>
<dbReference type="AlphaFoldDB" id="A0A9Q8IPN8"/>
<organism evidence="4 5">
    <name type="scientific">Apilactobacillus micheneri</name>
    <dbReference type="NCBI Taxonomy" id="1899430"/>
    <lineage>
        <taxon>Bacteria</taxon>
        <taxon>Bacillati</taxon>
        <taxon>Bacillota</taxon>
        <taxon>Bacilli</taxon>
        <taxon>Lactobacillales</taxon>
        <taxon>Lactobacillaceae</taxon>
        <taxon>Apilactobacillus</taxon>
    </lineage>
</organism>
<evidence type="ECO:0000256" key="1">
    <source>
        <dbReference type="ARBA" id="ARBA00004496"/>
    </source>
</evidence>
<dbReference type="SUPFAM" id="SSF50249">
    <property type="entry name" value="Nucleic acid-binding proteins"/>
    <property type="match status" value="1"/>
</dbReference>
<evidence type="ECO:0000256" key="2">
    <source>
        <dbReference type="ARBA" id="ARBA00022490"/>
    </source>
</evidence>
<evidence type="ECO:0000313" key="4">
    <source>
        <dbReference type="EMBL" id="TPR45221.1"/>
    </source>
</evidence>
<dbReference type="EMBL" id="QUBG01000002">
    <property type="protein sequence ID" value="TPR45221.1"/>
    <property type="molecule type" value="Genomic_DNA"/>
</dbReference>
<sequence>MFLSQNFYFKEHIMIKGKVNNFNPEHDFGFLKGQDKNKVFFHASSVTNKKADDINIGDLVEYQIAEGKKGPQAVKITFIESDN</sequence>
<dbReference type="GO" id="GO:0005737">
    <property type="term" value="C:cytoplasm"/>
    <property type="evidence" value="ECO:0007669"/>
    <property type="project" value="UniProtKB-SubCell"/>
</dbReference>
<dbReference type="SMART" id="SM00357">
    <property type="entry name" value="CSP"/>
    <property type="match status" value="1"/>
</dbReference>
<dbReference type="InterPro" id="IPR002059">
    <property type="entry name" value="CSP_DNA-bd"/>
</dbReference>
<dbReference type="OrthoDB" id="9805039at2"/>
<protein>
    <submittedName>
        <fullName evidence="4">Cold shock domain-containing protein</fullName>
    </submittedName>
</protein>
<dbReference type="InterPro" id="IPR011129">
    <property type="entry name" value="CSD"/>
</dbReference>
<dbReference type="Gene3D" id="2.40.50.140">
    <property type="entry name" value="Nucleic acid-binding proteins"/>
    <property type="match status" value="1"/>
</dbReference>
<reference evidence="4" key="1">
    <citation type="submission" date="2018-08" db="EMBL/GenBank/DDBJ databases">
        <title>Comparative genomics of wild bee and flower associated Lactobacillus reveals potential adaptation to the bee host.</title>
        <authorList>
            <person name="Vuong H.Q."/>
            <person name="Mcfrederick Q.S."/>
        </authorList>
    </citation>
    <scope>NUCLEOTIDE SEQUENCE</scope>
    <source>
        <strain evidence="4">HV_63</strain>
    </source>
</reference>
<comment type="caution">
    <text evidence="4">The sequence shown here is derived from an EMBL/GenBank/DDBJ whole genome shotgun (WGS) entry which is preliminary data.</text>
</comment>
<accession>A0A9Q8IPN8</accession>
<dbReference type="InterPro" id="IPR012340">
    <property type="entry name" value="NA-bd_OB-fold"/>
</dbReference>
<dbReference type="PIRSF" id="PIRSF002599">
    <property type="entry name" value="Cold_shock_A"/>
    <property type="match status" value="1"/>
</dbReference>
<dbReference type="Pfam" id="PF00313">
    <property type="entry name" value="CSD"/>
    <property type="match status" value="1"/>
</dbReference>
<dbReference type="InterPro" id="IPR012156">
    <property type="entry name" value="Cold_shock_CspA"/>
</dbReference>
<evidence type="ECO:0000313" key="5">
    <source>
        <dbReference type="Proteomes" id="UP000784700"/>
    </source>
</evidence>
<dbReference type="Proteomes" id="UP000784700">
    <property type="component" value="Unassembled WGS sequence"/>
</dbReference>